<keyword evidence="2" id="KW-1185">Reference proteome</keyword>
<evidence type="ECO:0000313" key="1">
    <source>
        <dbReference type="EMBL" id="MDO1449109.1"/>
    </source>
</evidence>
<organism evidence="1 2">
    <name type="scientific">Rhodocytophaga aerolata</name>
    <dbReference type="NCBI Taxonomy" id="455078"/>
    <lineage>
        <taxon>Bacteria</taxon>
        <taxon>Pseudomonadati</taxon>
        <taxon>Bacteroidota</taxon>
        <taxon>Cytophagia</taxon>
        <taxon>Cytophagales</taxon>
        <taxon>Rhodocytophagaceae</taxon>
        <taxon>Rhodocytophaga</taxon>
    </lineage>
</organism>
<dbReference type="EMBL" id="JAUKPO010000016">
    <property type="protein sequence ID" value="MDO1449109.1"/>
    <property type="molecule type" value="Genomic_DNA"/>
</dbReference>
<name>A0ABT8RCQ9_9BACT</name>
<protein>
    <recommendedName>
        <fullName evidence="3">Phosphoribosylanthranilate isomerase</fullName>
    </recommendedName>
</protein>
<dbReference type="InterPro" id="IPR013785">
    <property type="entry name" value="Aldolase_TIM"/>
</dbReference>
<dbReference type="Proteomes" id="UP001168528">
    <property type="component" value="Unassembled WGS sequence"/>
</dbReference>
<comment type="caution">
    <text evidence="1">The sequence shown here is derived from an EMBL/GenBank/DDBJ whole genome shotgun (WGS) entry which is preliminary data.</text>
</comment>
<reference evidence="1" key="1">
    <citation type="submission" date="2023-07" db="EMBL/GenBank/DDBJ databases">
        <title>The genome sequence of Rhodocytophaga aerolata KACC 12507.</title>
        <authorList>
            <person name="Zhang X."/>
        </authorList>
    </citation>
    <scope>NUCLEOTIDE SEQUENCE</scope>
    <source>
        <strain evidence="1">KACC 12507</strain>
    </source>
</reference>
<gene>
    <name evidence="1" type="ORF">Q0590_22725</name>
</gene>
<proteinExistence type="predicted"/>
<accession>A0ABT8RCQ9</accession>
<evidence type="ECO:0008006" key="3">
    <source>
        <dbReference type="Google" id="ProtNLM"/>
    </source>
</evidence>
<sequence length="207" mass="22998">MALQTVVLVSNITNLSDARYCAGMGVEMLGFTLDPQDSSYIEPGSFKAITEWVAGIHTVGVVPQAADQDAETLLQAYPVDYIMTETSSDWQKLRAIGTPLLCQVWVDGDFTAQWFTYHYQAIQPYVAYFVLVSKQDAISAKVLEQLTILSAEFSLILGFGIYEQTVQSLLKNTFLKGIALKGSHEIRPGFKDFDDLANILELLEVEE</sequence>
<dbReference type="InterPro" id="IPR011060">
    <property type="entry name" value="RibuloseP-bd_barrel"/>
</dbReference>
<evidence type="ECO:0000313" key="2">
    <source>
        <dbReference type="Proteomes" id="UP001168528"/>
    </source>
</evidence>
<dbReference type="Gene3D" id="3.20.20.70">
    <property type="entry name" value="Aldolase class I"/>
    <property type="match status" value="1"/>
</dbReference>
<dbReference type="RefSeq" id="WP_302039910.1">
    <property type="nucleotide sequence ID" value="NZ_JAUKPO010000016.1"/>
</dbReference>
<dbReference type="SUPFAM" id="SSF51366">
    <property type="entry name" value="Ribulose-phoshate binding barrel"/>
    <property type="match status" value="1"/>
</dbReference>